<name>A0AAV3YV95_9GAST</name>
<dbReference type="Proteomes" id="UP000735302">
    <property type="component" value="Unassembled WGS sequence"/>
</dbReference>
<evidence type="ECO:0000313" key="1">
    <source>
        <dbReference type="EMBL" id="GFN91025.1"/>
    </source>
</evidence>
<protein>
    <submittedName>
        <fullName evidence="1">Uncharacterized protein</fullName>
    </submittedName>
</protein>
<proteinExistence type="predicted"/>
<sequence>MPCRFWRGVVENGDEQKNLDVRQNIGGRVGLKVKRWTLNSLPFPSTPTVTDQTLWTFSREWAGDDYRGFPATPDPDCEMETH</sequence>
<gene>
    <name evidence="1" type="ORF">PoB_001753100</name>
</gene>
<dbReference type="AlphaFoldDB" id="A0AAV3YV95"/>
<keyword evidence="2" id="KW-1185">Reference proteome</keyword>
<evidence type="ECO:0000313" key="2">
    <source>
        <dbReference type="Proteomes" id="UP000735302"/>
    </source>
</evidence>
<organism evidence="1 2">
    <name type="scientific">Plakobranchus ocellatus</name>
    <dbReference type="NCBI Taxonomy" id="259542"/>
    <lineage>
        <taxon>Eukaryota</taxon>
        <taxon>Metazoa</taxon>
        <taxon>Spiralia</taxon>
        <taxon>Lophotrochozoa</taxon>
        <taxon>Mollusca</taxon>
        <taxon>Gastropoda</taxon>
        <taxon>Heterobranchia</taxon>
        <taxon>Euthyneura</taxon>
        <taxon>Panpulmonata</taxon>
        <taxon>Sacoglossa</taxon>
        <taxon>Placobranchoidea</taxon>
        <taxon>Plakobranchidae</taxon>
        <taxon>Plakobranchus</taxon>
    </lineage>
</organism>
<accession>A0AAV3YV95</accession>
<reference evidence="1 2" key="1">
    <citation type="journal article" date="2021" name="Elife">
        <title>Chloroplast acquisition without the gene transfer in kleptoplastic sea slugs, Plakobranchus ocellatus.</title>
        <authorList>
            <person name="Maeda T."/>
            <person name="Takahashi S."/>
            <person name="Yoshida T."/>
            <person name="Shimamura S."/>
            <person name="Takaki Y."/>
            <person name="Nagai Y."/>
            <person name="Toyoda A."/>
            <person name="Suzuki Y."/>
            <person name="Arimoto A."/>
            <person name="Ishii H."/>
            <person name="Satoh N."/>
            <person name="Nishiyama T."/>
            <person name="Hasebe M."/>
            <person name="Maruyama T."/>
            <person name="Minagawa J."/>
            <person name="Obokata J."/>
            <person name="Shigenobu S."/>
        </authorList>
    </citation>
    <scope>NUCLEOTIDE SEQUENCE [LARGE SCALE GENOMIC DNA]</scope>
</reference>
<dbReference type="EMBL" id="BLXT01002086">
    <property type="protein sequence ID" value="GFN91025.1"/>
    <property type="molecule type" value="Genomic_DNA"/>
</dbReference>
<comment type="caution">
    <text evidence="1">The sequence shown here is derived from an EMBL/GenBank/DDBJ whole genome shotgun (WGS) entry which is preliminary data.</text>
</comment>